<dbReference type="Proteomes" id="UP000290624">
    <property type="component" value="Unassembled WGS sequence"/>
</dbReference>
<sequence>MPVAPPPGWAPGDPAYRRITVALFLAGLATFALVYCTQPLLPLLADAFDITPAAATLSVSVTTLSMGVALLVFGPLSDSVGRLGLMRITLLVAALIAVASAFSPSWWILLALRGALGFAVAGLPAVATAYLREEIDPAWATPVTGLYIGGTAIGGMSGRLITGWLAQGFGWQIALGGIGVMSLVIAVGLGVLLPPARRFTPTPLRHEELLDNARRMVADRGLLTLYGIGFCAMGAFVAAFNGLSFRLAAPPFGLPVGAASLVFVTYVIGSFSSPWAGRLAARFGFRAVVPAALAVFVAGVALTLAPNLGVVIVGVGVITFGFFAAHGVTSGWVTARAANRGRGTGMAGSLYLAFYYAGSSVWGAVAGTAWSWGGWVAVAAVSGGLVLIAWVLALSMRRVPLAPARPYDAPLP</sequence>
<dbReference type="RefSeq" id="WP_129459641.1">
    <property type="nucleotide sequence ID" value="NZ_PPCV01000010.1"/>
</dbReference>
<feature type="transmembrane region" description="Helical" evidence="8">
    <location>
        <begin position="372"/>
        <end position="395"/>
    </location>
</feature>
<keyword evidence="6 8" id="KW-1133">Transmembrane helix</keyword>
<feature type="transmembrane region" description="Helical" evidence="8">
    <location>
        <begin position="108"/>
        <end position="131"/>
    </location>
</feature>
<reference evidence="10 11" key="1">
    <citation type="submission" date="2018-01" db="EMBL/GenBank/DDBJ databases">
        <title>Lactibacter flavus gen. nov., sp. nov., a novel bacterium of the family Propionibacteriaceae isolated from raw milk and dairy products.</title>
        <authorList>
            <person name="Wenning M."/>
            <person name="Breitenwieser F."/>
            <person name="Huptas C."/>
            <person name="von Neubeck M."/>
            <person name="Busse H.-J."/>
            <person name="Scherer S."/>
        </authorList>
    </citation>
    <scope>NUCLEOTIDE SEQUENCE [LARGE SCALE GENOMIC DNA]</scope>
    <source>
        <strain evidence="10 11">VG341</strain>
    </source>
</reference>
<dbReference type="EMBL" id="PPCV01000010">
    <property type="protein sequence ID" value="RXW31345.1"/>
    <property type="molecule type" value="Genomic_DNA"/>
</dbReference>
<comment type="caution">
    <text evidence="10">The sequence shown here is derived from an EMBL/GenBank/DDBJ whole genome shotgun (WGS) entry which is preliminary data.</text>
</comment>
<dbReference type="InterPro" id="IPR011701">
    <property type="entry name" value="MFS"/>
</dbReference>
<keyword evidence="3" id="KW-0813">Transport</keyword>
<evidence type="ECO:0000313" key="11">
    <source>
        <dbReference type="Proteomes" id="UP000290624"/>
    </source>
</evidence>
<keyword evidence="5 8" id="KW-0812">Transmembrane</keyword>
<comment type="similarity">
    <text evidence="2">Belongs to the major facilitator superfamily.</text>
</comment>
<keyword evidence="4" id="KW-1003">Cell membrane</keyword>
<evidence type="ECO:0000256" key="7">
    <source>
        <dbReference type="ARBA" id="ARBA00023136"/>
    </source>
</evidence>
<dbReference type="GO" id="GO:0005886">
    <property type="term" value="C:plasma membrane"/>
    <property type="evidence" value="ECO:0007669"/>
    <property type="project" value="UniProtKB-SubCell"/>
</dbReference>
<dbReference type="InterPro" id="IPR020846">
    <property type="entry name" value="MFS_dom"/>
</dbReference>
<dbReference type="PANTHER" id="PTHR43271">
    <property type="entry name" value="BLL2771 PROTEIN"/>
    <property type="match status" value="1"/>
</dbReference>
<dbReference type="Pfam" id="PF07690">
    <property type="entry name" value="MFS_1"/>
    <property type="match status" value="1"/>
</dbReference>
<dbReference type="Gene3D" id="1.20.1250.20">
    <property type="entry name" value="MFS general substrate transporter like domains"/>
    <property type="match status" value="1"/>
</dbReference>
<dbReference type="AlphaFoldDB" id="A0A4Q2EHJ2"/>
<keyword evidence="7 8" id="KW-0472">Membrane</keyword>
<feature type="transmembrane region" description="Helical" evidence="8">
    <location>
        <begin position="345"/>
        <end position="366"/>
    </location>
</feature>
<evidence type="ECO:0000259" key="9">
    <source>
        <dbReference type="PROSITE" id="PS50850"/>
    </source>
</evidence>
<gene>
    <name evidence="10" type="ORF">C1706_12795</name>
</gene>
<dbReference type="GO" id="GO:0022857">
    <property type="term" value="F:transmembrane transporter activity"/>
    <property type="evidence" value="ECO:0007669"/>
    <property type="project" value="InterPro"/>
</dbReference>
<evidence type="ECO:0000256" key="5">
    <source>
        <dbReference type="ARBA" id="ARBA00022692"/>
    </source>
</evidence>
<feature type="transmembrane region" description="Helical" evidence="8">
    <location>
        <begin position="143"/>
        <end position="165"/>
    </location>
</feature>
<evidence type="ECO:0000313" key="10">
    <source>
        <dbReference type="EMBL" id="RXW31345.1"/>
    </source>
</evidence>
<evidence type="ECO:0000256" key="8">
    <source>
        <dbReference type="SAM" id="Phobius"/>
    </source>
</evidence>
<comment type="subcellular location">
    <subcellularLocation>
        <location evidence="1">Cell membrane</location>
        <topology evidence="1">Multi-pass membrane protein</topology>
    </subcellularLocation>
</comment>
<dbReference type="SUPFAM" id="SSF103473">
    <property type="entry name" value="MFS general substrate transporter"/>
    <property type="match status" value="1"/>
</dbReference>
<proteinExistence type="inferred from homology"/>
<protein>
    <submittedName>
        <fullName evidence="10">MFS transporter</fullName>
    </submittedName>
</protein>
<name>A0A4Q2EHJ2_9ACTN</name>
<feature type="transmembrane region" description="Helical" evidence="8">
    <location>
        <begin position="171"/>
        <end position="193"/>
    </location>
</feature>
<dbReference type="OrthoDB" id="63984at2"/>
<feature type="transmembrane region" description="Helical" evidence="8">
    <location>
        <begin position="222"/>
        <end position="240"/>
    </location>
</feature>
<feature type="transmembrane region" description="Helical" evidence="8">
    <location>
        <begin position="283"/>
        <end position="304"/>
    </location>
</feature>
<evidence type="ECO:0000256" key="1">
    <source>
        <dbReference type="ARBA" id="ARBA00004651"/>
    </source>
</evidence>
<evidence type="ECO:0000256" key="6">
    <source>
        <dbReference type="ARBA" id="ARBA00022989"/>
    </source>
</evidence>
<accession>A0A4Q2EHJ2</accession>
<feature type="transmembrane region" description="Helical" evidence="8">
    <location>
        <begin position="85"/>
        <end position="102"/>
    </location>
</feature>
<evidence type="ECO:0000256" key="2">
    <source>
        <dbReference type="ARBA" id="ARBA00008335"/>
    </source>
</evidence>
<feature type="transmembrane region" description="Helical" evidence="8">
    <location>
        <begin position="21"/>
        <end position="41"/>
    </location>
</feature>
<evidence type="ECO:0000256" key="4">
    <source>
        <dbReference type="ARBA" id="ARBA00022475"/>
    </source>
</evidence>
<dbReference type="PROSITE" id="PS50850">
    <property type="entry name" value="MFS"/>
    <property type="match status" value="1"/>
</dbReference>
<feature type="transmembrane region" description="Helical" evidence="8">
    <location>
        <begin position="53"/>
        <end position="73"/>
    </location>
</feature>
<dbReference type="CDD" id="cd17324">
    <property type="entry name" value="MFS_NepI_like"/>
    <property type="match status" value="1"/>
</dbReference>
<keyword evidence="11" id="KW-1185">Reference proteome</keyword>
<feature type="domain" description="Major facilitator superfamily (MFS) profile" evidence="9">
    <location>
        <begin position="15"/>
        <end position="401"/>
    </location>
</feature>
<feature type="transmembrane region" description="Helical" evidence="8">
    <location>
        <begin position="310"/>
        <end position="333"/>
    </location>
</feature>
<organism evidence="10 11">
    <name type="scientific">Propioniciclava flava</name>
    <dbReference type="NCBI Taxonomy" id="2072026"/>
    <lineage>
        <taxon>Bacteria</taxon>
        <taxon>Bacillati</taxon>
        <taxon>Actinomycetota</taxon>
        <taxon>Actinomycetes</taxon>
        <taxon>Propionibacteriales</taxon>
        <taxon>Propionibacteriaceae</taxon>
        <taxon>Propioniciclava</taxon>
    </lineage>
</organism>
<evidence type="ECO:0000256" key="3">
    <source>
        <dbReference type="ARBA" id="ARBA00022448"/>
    </source>
</evidence>
<dbReference type="PANTHER" id="PTHR43271:SF1">
    <property type="entry name" value="INNER MEMBRANE TRANSPORT PROTEIN YNFM"/>
    <property type="match status" value="1"/>
</dbReference>
<dbReference type="InterPro" id="IPR036259">
    <property type="entry name" value="MFS_trans_sf"/>
</dbReference>
<feature type="transmembrane region" description="Helical" evidence="8">
    <location>
        <begin position="252"/>
        <end position="271"/>
    </location>
</feature>